<dbReference type="RefSeq" id="WP_139449415.1">
    <property type="nucleotide sequence ID" value="NZ_VDMB01000014.1"/>
</dbReference>
<evidence type="ECO:0000313" key="2">
    <source>
        <dbReference type="Proteomes" id="UP000321899"/>
    </source>
</evidence>
<sequence>MENLNEKKEIGKAIHQSAQLIAKAGQEIESMMDLIKLQFEPEIASLKKDPKIYVSENWLYSWIYDDAGWVCMDYSISLGLGKSTKKHLRYLCIQVSLMGEGMSCEKAPNKEPLVHVCLFGDLINYDEENFMGPDLSNEEDEKIILQNDFFINWSSEASTWEEQAWAFTLRLTSLNSASDIQEKIIKPVIALLKGHSLERIGLEKIDGIVKYEEVEKFVFKPIIHPES</sequence>
<dbReference type="OrthoDB" id="6977728at2"/>
<proteinExistence type="predicted"/>
<dbReference type="EMBL" id="VDMB01000014">
    <property type="protein sequence ID" value="TYT74193.1"/>
    <property type="molecule type" value="Genomic_DNA"/>
</dbReference>
<accession>A0A5S5MEP0</accession>
<dbReference type="AlphaFoldDB" id="A0A5S5MEP0"/>
<gene>
    <name evidence="1" type="ORF">FIM25_11455</name>
</gene>
<protein>
    <submittedName>
        <fullName evidence="1">Uncharacterized protein</fullName>
    </submittedName>
</protein>
<organism evidence="1 2">
    <name type="scientific">Desulfobotulus mexicanus</name>
    <dbReference type="NCBI Taxonomy" id="2586642"/>
    <lineage>
        <taxon>Bacteria</taxon>
        <taxon>Pseudomonadati</taxon>
        <taxon>Thermodesulfobacteriota</taxon>
        <taxon>Desulfobacteria</taxon>
        <taxon>Desulfobacterales</taxon>
        <taxon>Desulfobacteraceae</taxon>
        <taxon>Desulfobotulus</taxon>
    </lineage>
</organism>
<name>A0A5S5MEP0_9BACT</name>
<dbReference type="Proteomes" id="UP000321899">
    <property type="component" value="Unassembled WGS sequence"/>
</dbReference>
<comment type="caution">
    <text evidence="1">The sequence shown here is derived from an EMBL/GenBank/DDBJ whole genome shotgun (WGS) entry which is preliminary data.</text>
</comment>
<reference evidence="1 2" key="1">
    <citation type="submission" date="2019-06" db="EMBL/GenBank/DDBJ databases">
        <title>Desulfobotulus mexicanus sp. nov., a novel sulfate-reducing bacterium isolated from the sediment of an alkaline crater lake in Mexico.</title>
        <authorList>
            <person name="Hirschler-Rea A."/>
        </authorList>
    </citation>
    <scope>NUCLEOTIDE SEQUENCE [LARGE SCALE GENOMIC DNA]</scope>
    <source>
        <strain evidence="1 2">PAR22N</strain>
    </source>
</reference>
<evidence type="ECO:0000313" key="1">
    <source>
        <dbReference type="EMBL" id="TYT74193.1"/>
    </source>
</evidence>
<keyword evidence="2" id="KW-1185">Reference proteome</keyword>